<sequence>MFGVLLTAALIGLVGTAGWAMFGMADAPASSAAATASPSPVASAASPAAAISSRPSPSPSATPAGPLVPFTGVVPGKLLIGIGDEADRAAQTALAKQSPVKMLTSWYNEESDFGDFMDGWKKTLIPKLYRSGYAIHVVEWAPDDEGQLTTKYGPACGRAYPLSSQFLNDMKHLAQIFGGARTGPPFYVTLFTEFSTYPCVDNEWDSATNYYLALKDQYRAAYQVLHANAANVHVSLGFGGWLGTYDYPQKGGGKSLISHFTDILKASDFQSFQAMNDPASQNPAQILAMTKILHPYGPVMLAHYKPDNGNQATFDADVRAIFTDSFIQRATADGLFAMSFMTTKNVDADPATFQFLKTAVTRYGRTP</sequence>
<reference evidence="1" key="1">
    <citation type="submission" date="2021-01" db="EMBL/GenBank/DDBJ databases">
        <title>Whole genome shotgun sequence of Rugosimonospora africana NBRC 104875.</title>
        <authorList>
            <person name="Komaki H."/>
            <person name="Tamura T."/>
        </authorList>
    </citation>
    <scope>NUCLEOTIDE SEQUENCE</scope>
    <source>
        <strain evidence="1">NBRC 104875</strain>
    </source>
</reference>
<gene>
    <name evidence="1" type="ORF">Raf01_49280</name>
</gene>
<comment type="caution">
    <text evidence="1">The sequence shown here is derived from an EMBL/GenBank/DDBJ whole genome shotgun (WGS) entry which is preliminary data.</text>
</comment>
<organism evidence="1 2">
    <name type="scientific">Rugosimonospora africana</name>
    <dbReference type="NCBI Taxonomy" id="556532"/>
    <lineage>
        <taxon>Bacteria</taxon>
        <taxon>Bacillati</taxon>
        <taxon>Actinomycetota</taxon>
        <taxon>Actinomycetes</taxon>
        <taxon>Micromonosporales</taxon>
        <taxon>Micromonosporaceae</taxon>
        <taxon>Rugosimonospora</taxon>
    </lineage>
</organism>
<evidence type="ECO:0008006" key="3">
    <source>
        <dbReference type="Google" id="ProtNLM"/>
    </source>
</evidence>
<evidence type="ECO:0000313" key="1">
    <source>
        <dbReference type="EMBL" id="GIH16756.1"/>
    </source>
</evidence>
<evidence type="ECO:0000313" key="2">
    <source>
        <dbReference type="Proteomes" id="UP000642748"/>
    </source>
</evidence>
<dbReference type="EMBL" id="BONZ01000045">
    <property type="protein sequence ID" value="GIH16756.1"/>
    <property type="molecule type" value="Genomic_DNA"/>
</dbReference>
<name>A0A8J3QUJ6_9ACTN</name>
<protein>
    <recommendedName>
        <fullName evidence="3">GH26 domain-containing protein</fullName>
    </recommendedName>
</protein>
<accession>A0A8J3QUJ6</accession>
<dbReference type="AlphaFoldDB" id="A0A8J3QUJ6"/>
<dbReference type="Proteomes" id="UP000642748">
    <property type="component" value="Unassembled WGS sequence"/>
</dbReference>
<proteinExistence type="predicted"/>
<keyword evidence="2" id="KW-1185">Reference proteome</keyword>